<protein>
    <recommendedName>
        <fullName evidence="5">Type II secretion system protein M</fullName>
    </recommendedName>
</protein>
<keyword evidence="4" id="KW-1185">Reference proteome</keyword>
<feature type="region of interest" description="Disordered" evidence="1">
    <location>
        <begin position="48"/>
        <end position="68"/>
    </location>
</feature>
<organism evidence="3 4">
    <name type="scientific">Undibacterium piscinae</name>
    <dbReference type="NCBI Taxonomy" id="2495591"/>
    <lineage>
        <taxon>Bacteria</taxon>
        <taxon>Pseudomonadati</taxon>
        <taxon>Pseudomonadota</taxon>
        <taxon>Betaproteobacteria</taxon>
        <taxon>Burkholderiales</taxon>
        <taxon>Oxalobacteraceae</taxon>
        <taxon>Undibacterium</taxon>
    </lineage>
</organism>
<dbReference type="KEGG" id="upi:EJG51_008995"/>
<evidence type="ECO:0000256" key="1">
    <source>
        <dbReference type="SAM" id="MobiDB-lite"/>
    </source>
</evidence>
<accession>A0A6M4A4G4</accession>
<keyword evidence="2" id="KW-0812">Transmembrane</keyword>
<keyword evidence="2" id="KW-1133">Transmembrane helix</keyword>
<dbReference type="EMBL" id="CP051152">
    <property type="protein sequence ID" value="QJQ05963.1"/>
    <property type="molecule type" value="Genomic_DNA"/>
</dbReference>
<reference evidence="3 4" key="1">
    <citation type="journal article" date="2019" name="Int. J. Syst. Evol. Microbiol.">
        <title>Undibacterium piscinae sp. nov., isolated from Korean shiner intestine.</title>
        <authorList>
            <person name="Lee S.Y."/>
            <person name="Kang W."/>
            <person name="Kim P.S."/>
            <person name="Kim H.S."/>
            <person name="Sung H."/>
            <person name="Shin N.R."/>
            <person name="Whon T.W."/>
            <person name="Yun J.H."/>
            <person name="Lee J.Y."/>
            <person name="Lee J.Y."/>
            <person name="Jung M.J."/>
            <person name="Jeong Y.S."/>
            <person name="Tak E.J."/>
            <person name="Han J.E."/>
            <person name="Hyun D.W."/>
            <person name="Kang M.S."/>
            <person name="Lee K.E."/>
            <person name="Lee B.H."/>
            <person name="Bae J.W."/>
        </authorList>
    </citation>
    <scope>NUCLEOTIDE SEQUENCE [LARGE SCALE GENOMIC DNA]</scope>
    <source>
        <strain evidence="3 4">S11R28</strain>
    </source>
</reference>
<evidence type="ECO:0000313" key="3">
    <source>
        <dbReference type="EMBL" id="QJQ05963.1"/>
    </source>
</evidence>
<feature type="compositionally biased region" description="Low complexity" evidence="1">
    <location>
        <begin position="53"/>
        <end position="68"/>
    </location>
</feature>
<dbReference type="AlphaFoldDB" id="A0A6M4A4G4"/>
<proteinExistence type="predicted"/>
<evidence type="ECO:0000256" key="2">
    <source>
        <dbReference type="SAM" id="Phobius"/>
    </source>
</evidence>
<evidence type="ECO:0000313" key="4">
    <source>
        <dbReference type="Proteomes" id="UP000274350"/>
    </source>
</evidence>
<keyword evidence="2" id="KW-0472">Membrane</keyword>
<sequence length="68" mass="7877">MKQKWQLLVTKIDALSLRERGIMLVVVSLAIAYLMSTLVIEPQFIKQKKPWLKKSSASNSKSAPYRWK</sequence>
<name>A0A6M4A4G4_9BURK</name>
<feature type="transmembrane region" description="Helical" evidence="2">
    <location>
        <begin position="21"/>
        <end position="40"/>
    </location>
</feature>
<evidence type="ECO:0008006" key="5">
    <source>
        <dbReference type="Google" id="ProtNLM"/>
    </source>
</evidence>
<gene>
    <name evidence="3" type="ORF">EJG51_008995</name>
</gene>
<dbReference type="Proteomes" id="UP000274350">
    <property type="component" value="Chromosome"/>
</dbReference>